<organism evidence="9 10">
    <name type="scientific">Acrocarpospora macrocephala</name>
    <dbReference type="NCBI Taxonomy" id="150177"/>
    <lineage>
        <taxon>Bacteria</taxon>
        <taxon>Bacillati</taxon>
        <taxon>Actinomycetota</taxon>
        <taxon>Actinomycetes</taxon>
        <taxon>Streptosporangiales</taxon>
        <taxon>Streptosporangiaceae</taxon>
        <taxon>Acrocarpospora</taxon>
    </lineage>
</organism>
<dbReference type="Gene3D" id="3.40.50.1700">
    <property type="entry name" value="Glycoside hydrolase family 3 C-terminal domain"/>
    <property type="match status" value="1"/>
</dbReference>
<dbReference type="Pfam" id="PF00933">
    <property type="entry name" value="Glyco_hydro_3"/>
    <property type="match status" value="1"/>
</dbReference>
<keyword evidence="3" id="KW-0119">Carbohydrate metabolism</keyword>
<evidence type="ECO:0000256" key="2">
    <source>
        <dbReference type="ARBA" id="ARBA00022801"/>
    </source>
</evidence>
<dbReference type="Proteomes" id="UP000331127">
    <property type="component" value="Unassembled WGS sequence"/>
</dbReference>
<dbReference type="InterPro" id="IPR036881">
    <property type="entry name" value="Glyco_hydro_3_C_sf"/>
</dbReference>
<dbReference type="Pfam" id="PF14310">
    <property type="entry name" value="Fn3-like"/>
    <property type="match status" value="1"/>
</dbReference>
<evidence type="ECO:0000313" key="9">
    <source>
        <dbReference type="EMBL" id="GES09093.1"/>
    </source>
</evidence>
<dbReference type="AlphaFoldDB" id="A0A5M3WQR1"/>
<dbReference type="PRINTS" id="PR00133">
    <property type="entry name" value="GLHYDRLASE3"/>
</dbReference>
<keyword evidence="6" id="KW-0326">Glycosidase</keyword>
<dbReference type="InterPro" id="IPR019800">
    <property type="entry name" value="Glyco_hydro_3_AS"/>
</dbReference>
<feature type="domain" description="Fibronectin type III-like" evidence="8">
    <location>
        <begin position="761"/>
        <end position="830"/>
    </location>
</feature>
<protein>
    <recommendedName>
        <fullName evidence="5">Exo-alpha-(1-&gt;6)-L-arabinopyranosidase</fullName>
    </recommendedName>
</protein>
<name>A0A5M3WQR1_9ACTN</name>
<dbReference type="SUPFAM" id="SSF51445">
    <property type="entry name" value="(Trans)glycosidases"/>
    <property type="match status" value="1"/>
</dbReference>
<dbReference type="InterPro" id="IPR036962">
    <property type="entry name" value="Glyco_hydro_3_N_sf"/>
</dbReference>
<comment type="similarity">
    <text evidence="1 6">Belongs to the glycosyl hydrolase 3 family.</text>
</comment>
<evidence type="ECO:0000256" key="6">
    <source>
        <dbReference type="RuleBase" id="RU361161"/>
    </source>
</evidence>
<keyword evidence="10" id="KW-1185">Reference proteome</keyword>
<dbReference type="SMART" id="SM01217">
    <property type="entry name" value="Fn3_like"/>
    <property type="match status" value="1"/>
</dbReference>
<accession>A0A5M3WQR1</accession>
<feature type="region of interest" description="Disordered" evidence="7">
    <location>
        <begin position="386"/>
        <end position="471"/>
    </location>
</feature>
<evidence type="ECO:0000256" key="5">
    <source>
        <dbReference type="ARBA" id="ARBA00074219"/>
    </source>
</evidence>
<dbReference type="InterPro" id="IPR013783">
    <property type="entry name" value="Ig-like_fold"/>
</dbReference>
<evidence type="ECO:0000256" key="3">
    <source>
        <dbReference type="ARBA" id="ARBA00023277"/>
    </source>
</evidence>
<dbReference type="SUPFAM" id="SSF52279">
    <property type="entry name" value="Beta-D-glucan exohydrolase, C-terminal domain"/>
    <property type="match status" value="1"/>
</dbReference>
<dbReference type="PANTHER" id="PTHR42715">
    <property type="entry name" value="BETA-GLUCOSIDASE"/>
    <property type="match status" value="1"/>
</dbReference>
<feature type="compositionally biased region" description="Basic and acidic residues" evidence="7">
    <location>
        <begin position="438"/>
        <end position="448"/>
    </location>
</feature>
<dbReference type="RefSeq" id="WP_170322467.1">
    <property type="nucleotide sequence ID" value="NZ_BAAAHL010000065.1"/>
</dbReference>
<dbReference type="FunFam" id="2.60.40.10:FF:000495">
    <property type="entry name" value="Periplasmic beta-glucosidase"/>
    <property type="match status" value="1"/>
</dbReference>
<evidence type="ECO:0000256" key="7">
    <source>
        <dbReference type="SAM" id="MobiDB-lite"/>
    </source>
</evidence>
<dbReference type="PANTHER" id="PTHR42715:SF10">
    <property type="entry name" value="BETA-GLUCOSIDASE"/>
    <property type="match status" value="1"/>
</dbReference>
<reference evidence="9 10" key="1">
    <citation type="submission" date="2019-10" db="EMBL/GenBank/DDBJ databases">
        <title>Whole genome shotgun sequence of Acrocarpospora macrocephala NBRC 16266.</title>
        <authorList>
            <person name="Ichikawa N."/>
            <person name="Kimura A."/>
            <person name="Kitahashi Y."/>
            <person name="Komaki H."/>
            <person name="Oguchi A."/>
        </authorList>
    </citation>
    <scope>NUCLEOTIDE SEQUENCE [LARGE SCALE GENOMIC DNA]</scope>
    <source>
        <strain evidence="9 10">NBRC 16266</strain>
    </source>
</reference>
<dbReference type="PROSITE" id="PS00775">
    <property type="entry name" value="GLYCOSYL_HYDROL_F3"/>
    <property type="match status" value="1"/>
</dbReference>
<proteinExistence type="inferred from homology"/>
<dbReference type="Gene3D" id="2.60.40.10">
    <property type="entry name" value="Immunoglobulins"/>
    <property type="match status" value="1"/>
</dbReference>
<dbReference type="InterPro" id="IPR017853">
    <property type="entry name" value="GH"/>
</dbReference>
<gene>
    <name evidence="9" type="ORF">Amac_026890</name>
</gene>
<dbReference type="GO" id="GO:0008422">
    <property type="term" value="F:beta-glucosidase activity"/>
    <property type="evidence" value="ECO:0007669"/>
    <property type="project" value="UniProtKB-ARBA"/>
</dbReference>
<dbReference type="Gene3D" id="3.20.20.300">
    <property type="entry name" value="Glycoside hydrolase, family 3, N-terminal domain"/>
    <property type="match status" value="1"/>
</dbReference>
<dbReference type="GO" id="GO:0005975">
    <property type="term" value="P:carbohydrate metabolic process"/>
    <property type="evidence" value="ECO:0007669"/>
    <property type="project" value="InterPro"/>
</dbReference>
<evidence type="ECO:0000256" key="1">
    <source>
        <dbReference type="ARBA" id="ARBA00005336"/>
    </source>
</evidence>
<dbReference type="InterPro" id="IPR026891">
    <property type="entry name" value="Fn3-like"/>
</dbReference>
<dbReference type="InterPro" id="IPR050288">
    <property type="entry name" value="Cellulose_deg_GH3"/>
</dbReference>
<dbReference type="InterPro" id="IPR002772">
    <property type="entry name" value="Glyco_hydro_3_C"/>
</dbReference>
<keyword evidence="2 6" id="KW-0378">Hydrolase</keyword>
<comment type="caution">
    <text evidence="9">The sequence shown here is derived from an EMBL/GenBank/DDBJ whole genome shotgun (WGS) entry which is preliminary data.</text>
</comment>
<dbReference type="Pfam" id="PF01915">
    <property type="entry name" value="Glyco_hydro_3_C"/>
    <property type="match status" value="1"/>
</dbReference>
<dbReference type="EMBL" id="BLAE01000013">
    <property type="protein sequence ID" value="GES09093.1"/>
    <property type="molecule type" value="Genomic_DNA"/>
</dbReference>
<evidence type="ECO:0000313" key="10">
    <source>
        <dbReference type="Proteomes" id="UP000331127"/>
    </source>
</evidence>
<dbReference type="InterPro" id="IPR001764">
    <property type="entry name" value="Glyco_hydro_3_N"/>
</dbReference>
<comment type="function">
    <text evidence="4">Catalyzes the hydrolysis of a non-reducing terminal alpha-L-arabinopyranosidic linkage in ginsenoside Rb2 (alpha-L-arabinopyranosyl-(1-&gt;6)-alpha-D-glucopyranosyl) to release alpha-D-glucopyranosyl (Rd). It is not able to hydrolyze alpha-L-arabinofuranosyl-(1-&gt;6)-alpha-D-glucopyranosyl (Rc).</text>
</comment>
<evidence type="ECO:0000259" key="8">
    <source>
        <dbReference type="SMART" id="SM01217"/>
    </source>
</evidence>
<evidence type="ECO:0000256" key="4">
    <source>
        <dbReference type="ARBA" id="ARBA00058905"/>
    </source>
</evidence>
<sequence>MTAPDRVTRRWQDPTLPVADRVDALLAEMTIEEKVAQLGSQWVGNEKLVAQEHDAAGTLNVAPLQDVLAAGTVPFEEAVRHGIGQLTRVFGSEPVTAAEGAAEVVRLQRAVTEHSRLGIPALVHEECLTGFTTYGATVYPAAIAWGATFDPELVERMAAAIGRDMRAVGVHQGLSPVLDVVRDYRWGRVEETIGEDPYLVAMLGSAYVRGLEGAGVIATLKHFAGYSASRAARNHGPVSMGRREMMDVILPPFEMAITLGGARSVMNSYSDVDGVPAAADSWLLTDLLRGEWGFTGTVVSDYWAIPFLATMHQVVADTGEAGVLALTAGIDVELPDTQGFGPHLAERIARGELPESVVDRAARRLLTQKVELGLLDEACDAAHETAVEPVDLDSPASRAPAREMAEGSIDLDSPASRAPAREMAEGSVDLDSPASRAPAREMAERSVDLDSPANRAPAREMAEGPVDLDSPGNRALAREMAERSVVLLDAGTALPLVGGGLRRIAVVGPGADDPRVFMGCYAFPNHVLPRHPGLGLGLDAPSVLDALRVEFPEAEIVHERGCEIRGTDRSGFAAAVSRARAADLCVAVVGDRAGMFGEGTSGEGCDAEDLRLPGVQEELVAELAATGTPVVVVVVSGRPYALGEVHGKAAGLVQAFMPGVEGGGAIARIISGRVQPGGKLPVQIPRWPGGQPGTYLQPPLGTDSQGISNLDPTPLFPFGYGASYTTFEVGDLQISDAEIPTDGEFTVSVRVRNTGARAGEEVVQLYLHDVLAQVTRPVRQLVGFVRVAVDPGTSREVRFRVHADRTSFTGRDLRRIVEPGDVEVLVGTSAADLPCQGAVRLTGPVRVVGPGRRLVTPVDVGPPRGTDAES</sequence>